<dbReference type="SUPFAM" id="SSF52980">
    <property type="entry name" value="Restriction endonuclease-like"/>
    <property type="match status" value="1"/>
</dbReference>
<dbReference type="SMART" id="SM00487">
    <property type="entry name" value="DEXDc"/>
    <property type="match status" value="1"/>
</dbReference>
<keyword evidence="4" id="KW-0067">ATP-binding</keyword>
<dbReference type="CDD" id="cd12089">
    <property type="entry name" value="Hef_ID"/>
    <property type="match status" value="1"/>
</dbReference>
<dbReference type="PROSITE" id="PS00690">
    <property type="entry name" value="DEAH_ATP_HELICASE"/>
    <property type="match status" value="1"/>
</dbReference>
<sequence length="667" mass="76561">MPTGLGKTVIALMLIEYFKQKYPDKKILFLAPTKPLVNQHVEFLRKYSDIDPTKIVGISGDIPKEKRVKLYNADVIVATPQTIKNDLANNLIDLNKFSLIIFDEAHRAVGNYSYTYIARNFNNRIVGLTASPGSDEEKIKEIIENLKIERIEYRNEDSSDVRPYVKKKVIKYIGVALDKEILTASSLIQEAIEIRKKKLEELGILKRKIKDIALLMEELKKKQAYSLDERVKDAIIIGSEILILFHALKTLQTQTYRAFLKFCENLFENAQKLSEKNVAEDVRLKKAYLYVKDLVKQGKEHPKINALLEIIKKNKDKKIIVFAQLTDTVMQITELLNKNNIKAVAFTGKKLMTQKKQIETLDKFRANIYNVLVASSVAEEGLDIPKVDLVIFYEPIPSAIRAIQRKGRTGRLNYGEVIILYSKNTLDEKALWASIRKEKKMYEILEKLSKEVKPKKEQTLNEVLGFRYKIIADQREQNSLVVDALKKLGIGVKIENLEVGDYIVGDVVIERKTIRDFVDSIIDNRIWDQMNKLSQLDKKLLILEGEEDPYFIRDVNPNVIRSVILTLSLKGIPIIRTKNPIDTAYYIKVLSEKQNKLPQIPKIKKKELTPKEVLASFPGIGEKSAEELLKRYKTIKNVVNASLSGLSIILGEKRAKKLKEFLEKEYQ</sequence>
<dbReference type="InterPro" id="IPR001650">
    <property type="entry name" value="Helicase_C-like"/>
</dbReference>
<dbReference type="Pfam" id="PF04851">
    <property type="entry name" value="ResIII"/>
    <property type="match status" value="1"/>
</dbReference>
<dbReference type="GO" id="GO:0004386">
    <property type="term" value="F:helicase activity"/>
    <property type="evidence" value="ECO:0007669"/>
    <property type="project" value="UniProtKB-KW"/>
</dbReference>
<keyword evidence="3" id="KW-0347">Helicase</keyword>
<dbReference type="SUPFAM" id="SSF47781">
    <property type="entry name" value="RuvA domain 2-like"/>
    <property type="match status" value="1"/>
</dbReference>
<dbReference type="KEGG" id="neq:NEQ387"/>
<dbReference type="SUPFAM" id="SSF52540">
    <property type="entry name" value="P-loop containing nucleoside triphosphate hydrolases"/>
    <property type="match status" value="1"/>
</dbReference>
<reference evidence="7 8" key="1">
    <citation type="journal article" date="2003" name="Proc. Natl. Acad. Sci. U.S.A.">
        <title>The genome of Nanoarchaeum equitans: insights into early archaeal evolution and derived parasitism.</title>
        <authorList>
            <person name="Waters E."/>
            <person name="Hohn M.J."/>
            <person name="Ahel I."/>
            <person name="Graham D.E."/>
            <person name="Adams M.D."/>
            <person name="Barnstead M."/>
            <person name="Beeson K.Y."/>
            <person name="Bibbs L."/>
            <person name="Bolanos R."/>
            <person name="Keller M."/>
            <person name="Kretz K."/>
            <person name="Lin X."/>
            <person name="Mathur E."/>
            <person name="Ni J."/>
            <person name="Podar M."/>
            <person name="Richardson T."/>
            <person name="Sutton G.G."/>
            <person name="Simon M."/>
            <person name="Soll D."/>
            <person name="Stetter K.O."/>
            <person name="Short J.M."/>
            <person name="Noordewier M."/>
        </authorList>
    </citation>
    <scope>NUCLEOTIDE SEQUENCE [LARGE SCALE GENOMIC DNA]</scope>
    <source>
        <strain evidence="7 8">Kin4-M</strain>
    </source>
</reference>
<dbReference type="InterPro" id="IPR014001">
    <property type="entry name" value="Helicase_ATP-bd"/>
</dbReference>
<dbReference type="PROSITE" id="PS51192">
    <property type="entry name" value="HELICASE_ATP_BIND_1"/>
    <property type="match status" value="1"/>
</dbReference>
<dbReference type="CDD" id="cd20075">
    <property type="entry name" value="XPF_nuclease_XPF_arch"/>
    <property type="match status" value="1"/>
</dbReference>
<dbReference type="GO" id="GO:0140097">
    <property type="term" value="F:catalytic activity, acting on DNA"/>
    <property type="evidence" value="ECO:0007669"/>
    <property type="project" value="UniProtKB-ARBA"/>
</dbReference>
<keyword evidence="1" id="KW-0547">Nucleotide-binding</keyword>
<evidence type="ECO:0000256" key="2">
    <source>
        <dbReference type="ARBA" id="ARBA00022801"/>
    </source>
</evidence>
<dbReference type="InterPro" id="IPR006935">
    <property type="entry name" value="Helicase/UvrB_N"/>
</dbReference>
<dbReference type="EMBL" id="AE017199">
    <property type="protein sequence ID" value="AAR39235.1"/>
    <property type="molecule type" value="Genomic_DNA"/>
</dbReference>
<protein>
    <submittedName>
        <fullName evidence="7">NEQ387</fullName>
    </submittedName>
</protein>
<dbReference type="Pfam" id="PF00271">
    <property type="entry name" value="Helicase_C"/>
    <property type="match status" value="1"/>
</dbReference>
<dbReference type="InterPro" id="IPR011335">
    <property type="entry name" value="Restrct_endonuc-II-like"/>
</dbReference>
<dbReference type="GO" id="GO:0004518">
    <property type="term" value="F:nuclease activity"/>
    <property type="evidence" value="ECO:0007669"/>
    <property type="project" value="InterPro"/>
</dbReference>
<dbReference type="SMART" id="SM00891">
    <property type="entry name" value="ERCC4"/>
    <property type="match status" value="1"/>
</dbReference>
<dbReference type="InterPro" id="IPR027417">
    <property type="entry name" value="P-loop_NTPase"/>
</dbReference>
<evidence type="ECO:0000256" key="4">
    <source>
        <dbReference type="ARBA" id="ARBA00022840"/>
    </source>
</evidence>
<dbReference type="SMART" id="SM00490">
    <property type="entry name" value="HELICc"/>
    <property type="match status" value="1"/>
</dbReference>
<dbReference type="InterPro" id="IPR041755">
    <property type="entry name" value="Hef_ID"/>
</dbReference>
<evidence type="ECO:0000313" key="8">
    <source>
        <dbReference type="Proteomes" id="UP000000578"/>
    </source>
</evidence>
<dbReference type="GO" id="GO:0016787">
    <property type="term" value="F:hydrolase activity"/>
    <property type="evidence" value="ECO:0007669"/>
    <property type="project" value="UniProtKB-KW"/>
</dbReference>
<dbReference type="GO" id="GO:0003677">
    <property type="term" value="F:DNA binding"/>
    <property type="evidence" value="ECO:0007669"/>
    <property type="project" value="InterPro"/>
</dbReference>
<dbReference type="Gene3D" id="1.20.1320.20">
    <property type="entry name" value="hef helicase domain"/>
    <property type="match status" value="1"/>
</dbReference>
<dbReference type="GO" id="GO:0005524">
    <property type="term" value="F:ATP binding"/>
    <property type="evidence" value="ECO:0007669"/>
    <property type="project" value="UniProtKB-KW"/>
</dbReference>
<evidence type="ECO:0000256" key="1">
    <source>
        <dbReference type="ARBA" id="ARBA00022741"/>
    </source>
</evidence>
<dbReference type="PROSITE" id="PS51194">
    <property type="entry name" value="HELICASE_CTER"/>
    <property type="match status" value="1"/>
</dbReference>
<proteinExistence type="predicted"/>
<keyword evidence="2" id="KW-0378">Hydrolase</keyword>
<accession>Q74MD5</accession>
<dbReference type="AlphaFoldDB" id="Q74MD5"/>
<dbReference type="Pfam" id="PF14520">
    <property type="entry name" value="HHH_5"/>
    <property type="match status" value="1"/>
</dbReference>
<evidence type="ECO:0000259" key="6">
    <source>
        <dbReference type="PROSITE" id="PS51194"/>
    </source>
</evidence>
<evidence type="ECO:0000313" key="7">
    <source>
        <dbReference type="EMBL" id="AAR39235.1"/>
    </source>
</evidence>
<dbReference type="Gene3D" id="1.10.150.20">
    <property type="entry name" value="5' to 3' exonuclease, C-terminal subdomain"/>
    <property type="match status" value="1"/>
</dbReference>
<dbReference type="InterPro" id="IPR002464">
    <property type="entry name" value="DNA/RNA_helicase_DEAH_CS"/>
</dbReference>
<dbReference type="PANTHER" id="PTHR14025">
    <property type="entry name" value="FANCONI ANEMIA GROUP M FANCM FAMILY MEMBER"/>
    <property type="match status" value="1"/>
</dbReference>
<dbReference type="PANTHER" id="PTHR14025:SF20">
    <property type="entry name" value="FANCONI ANEMIA GROUP M PROTEIN"/>
    <property type="match status" value="1"/>
</dbReference>
<organism evidence="7 8">
    <name type="scientific">Nanoarchaeum equitans (strain Kin4-M)</name>
    <dbReference type="NCBI Taxonomy" id="228908"/>
    <lineage>
        <taxon>Archaea</taxon>
        <taxon>Nanobdellota</taxon>
        <taxon>Candidatus Nanoarchaeia</taxon>
        <taxon>Nanoarchaeales</taxon>
        <taxon>Nanoarchaeaceae</taxon>
        <taxon>Nanoarchaeum</taxon>
    </lineage>
</organism>
<dbReference type="Pfam" id="PF02732">
    <property type="entry name" value="ERCC4"/>
    <property type="match status" value="1"/>
</dbReference>
<keyword evidence="8" id="KW-1185">Reference proteome</keyword>
<dbReference type="Gene3D" id="3.40.50.300">
    <property type="entry name" value="P-loop containing nucleotide triphosphate hydrolases"/>
    <property type="match status" value="2"/>
</dbReference>
<gene>
    <name evidence="7" type="ordered locus">NEQ387</name>
</gene>
<dbReference type="Proteomes" id="UP000000578">
    <property type="component" value="Chromosome"/>
</dbReference>
<name>Q74MD5_NANEQ</name>
<feature type="domain" description="Helicase C-terminal" evidence="6">
    <location>
        <begin position="303"/>
        <end position="461"/>
    </location>
</feature>
<dbReference type="BioCyc" id="NEQU228908:GJB6-416-MONOMER"/>
<dbReference type="STRING" id="228908.NEQ387"/>
<dbReference type="HOGENOM" id="CLU_002513_3_1_2"/>
<dbReference type="InterPro" id="IPR010994">
    <property type="entry name" value="RuvA_2-like"/>
</dbReference>
<dbReference type="GO" id="GO:0006259">
    <property type="term" value="P:DNA metabolic process"/>
    <property type="evidence" value="ECO:0007669"/>
    <property type="project" value="UniProtKB-ARBA"/>
</dbReference>
<evidence type="ECO:0000259" key="5">
    <source>
        <dbReference type="PROSITE" id="PS51192"/>
    </source>
</evidence>
<dbReference type="Gene3D" id="3.40.50.10130">
    <property type="match status" value="1"/>
</dbReference>
<feature type="domain" description="Helicase ATP-binding" evidence="5">
    <location>
        <begin position="1"/>
        <end position="150"/>
    </location>
</feature>
<dbReference type="EnsemblBacteria" id="AAR39235">
    <property type="protein sequence ID" value="AAR39235"/>
    <property type="gene ID" value="NEQ387"/>
</dbReference>
<evidence type="ECO:0000256" key="3">
    <source>
        <dbReference type="ARBA" id="ARBA00022806"/>
    </source>
</evidence>
<dbReference type="InterPro" id="IPR006166">
    <property type="entry name" value="ERCC4_domain"/>
</dbReference>